<accession>A0ACC2RWV8</accession>
<evidence type="ECO:0000313" key="1">
    <source>
        <dbReference type="EMBL" id="KAJ9054588.1"/>
    </source>
</evidence>
<gene>
    <name evidence="1" type="ORF">DSO57_1012654</name>
</gene>
<evidence type="ECO:0000313" key="2">
    <source>
        <dbReference type="Proteomes" id="UP001165960"/>
    </source>
</evidence>
<sequence length="180" mass="19572">MTPFVSNHKFLAVYNLVPYWARPYTQGVSASQPPSASQARNSSLNPRQKSLSRPTTKVHYTRVTGCTEITYTSTVYPVFTWSNTLDPRVATSCLCIFDTSYEPLAATVEPSAPVIYSIIDGASASKCDPTFYMKVPIPCVKPASQDATVPAKGQCWLTDSECGALLNFLNGGMAVWDIAS</sequence>
<protein>
    <submittedName>
        <fullName evidence="1">Uncharacterized protein</fullName>
    </submittedName>
</protein>
<proteinExistence type="predicted"/>
<name>A0ACC2RWV8_9FUNG</name>
<comment type="caution">
    <text evidence="1">The sequence shown here is derived from an EMBL/GenBank/DDBJ whole genome shotgun (WGS) entry which is preliminary data.</text>
</comment>
<reference evidence="1" key="1">
    <citation type="submission" date="2022-04" db="EMBL/GenBank/DDBJ databases">
        <title>Genome of the entomopathogenic fungus Entomophthora muscae.</title>
        <authorList>
            <person name="Elya C."/>
            <person name="Lovett B.R."/>
            <person name="Lee E."/>
            <person name="Macias A.M."/>
            <person name="Hajek A.E."/>
            <person name="De Bivort B.L."/>
            <person name="Kasson M.T."/>
            <person name="De Fine Licht H.H."/>
            <person name="Stajich J.E."/>
        </authorList>
    </citation>
    <scope>NUCLEOTIDE SEQUENCE</scope>
    <source>
        <strain evidence="1">Berkeley</strain>
    </source>
</reference>
<dbReference type="Proteomes" id="UP001165960">
    <property type="component" value="Unassembled WGS sequence"/>
</dbReference>
<dbReference type="EMBL" id="QTSX02006435">
    <property type="protein sequence ID" value="KAJ9054588.1"/>
    <property type="molecule type" value="Genomic_DNA"/>
</dbReference>
<organism evidence="1 2">
    <name type="scientific">Entomophthora muscae</name>
    <dbReference type="NCBI Taxonomy" id="34485"/>
    <lineage>
        <taxon>Eukaryota</taxon>
        <taxon>Fungi</taxon>
        <taxon>Fungi incertae sedis</taxon>
        <taxon>Zoopagomycota</taxon>
        <taxon>Entomophthoromycotina</taxon>
        <taxon>Entomophthoromycetes</taxon>
        <taxon>Entomophthorales</taxon>
        <taxon>Entomophthoraceae</taxon>
        <taxon>Entomophthora</taxon>
    </lineage>
</organism>
<keyword evidence="2" id="KW-1185">Reference proteome</keyword>